<dbReference type="Pfam" id="PF04548">
    <property type="entry name" value="AIG1"/>
    <property type="match status" value="1"/>
</dbReference>
<dbReference type="FunFam" id="1.10.287.1060:FF:000001">
    <property type="entry name" value="Charged multivesicular body protein 4b"/>
    <property type="match status" value="1"/>
</dbReference>
<dbReference type="Proteomes" id="UP000579812">
    <property type="component" value="Unassembled WGS sequence"/>
</dbReference>
<comment type="similarity">
    <text evidence="3">Belongs to the TRAFAC class TrmE-Era-EngA-EngB-Septin-like GTPase superfamily. AIG1/Toc34/Toc159-like paraseptin GTPase family. IAN subfamily.</text>
</comment>
<feature type="compositionally biased region" description="Polar residues" evidence="9">
    <location>
        <begin position="270"/>
        <end position="279"/>
    </location>
</feature>
<feature type="region of interest" description="Disordered" evidence="9">
    <location>
        <begin position="256"/>
        <end position="321"/>
    </location>
</feature>
<keyword evidence="6" id="KW-0813">Transport</keyword>
<accession>A0A7J6BP05</accession>
<evidence type="ECO:0000256" key="6">
    <source>
        <dbReference type="ARBA" id="ARBA00022927"/>
    </source>
</evidence>
<sequence length="618" mass="70450">MGVSFTWSNLCLQVLNFRKSRVGLCRCFELNLKSRLSRLATFSRDPVSVRYFKSVGSLIRVKNITFKMSKISKIFKVSSSSSSSSRPSSGSSSRSKHRSRSNPSPQEAINSLRETEAMLTKKQEYLESRIEQEIVIAKKNGTKNKRAALQALKRKKRFEQQLTQIDGTLSTIEFQRDALENATTNTEVLKNMGYAAKAIKGVHQNIDLDKIDSLMQDITEQQEVAQEISDAISKPFGDQFDEDELLAELAELEQEELEESMKNMARLPSVPNTKLPSTRPSHRATSKKRVEDDHDMKRFDSKRFIHESDSDSSPALQEASRKSLFSPGLLTRPKLRKGIVMSSNIPSYSTTNDQLDPEKEKRFAAAAREANRLPELRLILLGWRWPGKSLTGNTILGREEFRLERAAEFCVKRETEVDQRKVTVVDTPGWFSSQITPADYQQEMVRSVTLCSPGPHAFLLVIPVGMFTETDRARIEENLAFFGEDVWKHTMLVFTWAEVLKDRSIERHIRREGRDLQWVVDKCKKRYHVINNYIFGEHPQLPQLMEKVEKIVVEEGDYFTLKTDEINTQSPTQNLNQNTSSLKENRELGARPKQNGSSNSLRAMDVDPPHSLAEGVSD</sequence>
<dbReference type="GO" id="GO:0015031">
    <property type="term" value="P:protein transport"/>
    <property type="evidence" value="ECO:0007669"/>
    <property type="project" value="UniProtKB-KW"/>
</dbReference>
<comment type="subcellular location">
    <subcellularLocation>
        <location evidence="1">Late endosome membrane</location>
        <topology evidence="1">Peripheral membrane protein</topology>
    </subcellularLocation>
</comment>
<evidence type="ECO:0000313" key="12">
    <source>
        <dbReference type="Proteomes" id="UP000579812"/>
    </source>
</evidence>
<dbReference type="Gene3D" id="3.40.50.300">
    <property type="entry name" value="P-loop containing nucleotide triphosphate hydrolases"/>
    <property type="match status" value="1"/>
</dbReference>
<evidence type="ECO:0000256" key="5">
    <source>
        <dbReference type="ARBA" id="ARBA00022753"/>
    </source>
</evidence>
<dbReference type="Pfam" id="PF03357">
    <property type="entry name" value="Snf7"/>
    <property type="match status" value="1"/>
</dbReference>
<evidence type="ECO:0000256" key="7">
    <source>
        <dbReference type="ARBA" id="ARBA00023054"/>
    </source>
</evidence>
<evidence type="ECO:0000256" key="3">
    <source>
        <dbReference type="ARBA" id="ARBA00008535"/>
    </source>
</evidence>
<feature type="region of interest" description="Disordered" evidence="9">
    <location>
        <begin position="564"/>
        <end position="618"/>
    </location>
</feature>
<dbReference type="Gene3D" id="6.10.250.1710">
    <property type="match status" value="1"/>
</dbReference>
<evidence type="ECO:0000256" key="2">
    <source>
        <dbReference type="ARBA" id="ARBA00006190"/>
    </source>
</evidence>
<proteinExistence type="inferred from homology"/>
<dbReference type="GO" id="GO:0031902">
    <property type="term" value="C:late endosome membrane"/>
    <property type="evidence" value="ECO:0007669"/>
    <property type="project" value="UniProtKB-SubCell"/>
</dbReference>
<organism evidence="11 12">
    <name type="scientific">Onychostoma macrolepis</name>
    <dbReference type="NCBI Taxonomy" id="369639"/>
    <lineage>
        <taxon>Eukaryota</taxon>
        <taxon>Metazoa</taxon>
        <taxon>Chordata</taxon>
        <taxon>Craniata</taxon>
        <taxon>Vertebrata</taxon>
        <taxon>Euteleostomi</taxon>
        <taxon>Actinopterygii</taxon>
        <taxon>Neopterygii</taxon>
        <taxon>Teleostei</taxon>
        <taxon>Ostariophysi</taxon>
        <taxon>Cypriniformes</taxon>
        <taxon>Cyprinidae</taxon>
        <taxon>Acrossocheilinae</taxon>
        <taxon>Onychostoma</taxon>
    </lineage>
</organism>
<keyword evidence="6" id="KW-0653">Protein transport</keyword>
<dbReference type="AlphaFoldDB" id="A0A7J6BP05"/>
<keyword evidence="5" id="KW-0967">Endosome</keyword>
<dbReference type="PANTHER" id="PTHR10903">
    <property type="entry name" value="GTPASE, IMAP FAMILY MEMBER-RELATED"/>
    <property type="match status" value="1"/>
</dbReference>
<dbReference type="EMBL" id="JAAMOB010000024">
    <property type="protein sequence ID" value="KAF4095995.1"/>
    <property type="molecule type" value="Genomic_DNA"/>
</dbReference>
<evidence type="ECO:0000259" key="10">
    <source>
        <dbReference type="PROSITE" id="PS51720"/>
    </source>
</evidence>
<evidence type="ECO:0000313" key="11">
    <source>
        <dbReference type="EMBL" id="KAF4095995.1"/>
    </source>
</evidence>
<evidence type="ECO:0000256" key="1">
    <source>
        <dbReference type="ARBA" id="ARBA00004633"/>
    </source>
</evidence>
<feature type="compositionally biased region" description="Low complexity" evidence="9">
    <location>
        <begin position="79"/>
        <end position="93"/>
    </location>
</feature>
<dbReference type="GO" id="GO:0060271">
    <property type="term" value="P:cilium assembly"/>
    <property type="evidence" value="ECO:0007669"/>
    <property type="project" value="UniProtKB-ARBA"/>
</dbReference>
<dbReference type="GO" id="GO:0007034">
    <property type="term" value="P:vacuolar transport"/>
    <property type="evidence" value="ECO:0007669"/>
    <property type="project" value="InterPro"/>
</dbReference>
<reference evidence="11 12" key="1">
    <citation type="submission" date="2020-04" db="EMBL/GenBank/DDBJ databases">
        <title>Chromosome-level genome assembly of a cyprinid fish Onychostoma macrolepis by integration of Nanopore Sequencing, Bionano and Hi-C technology.</title>
        <authorList>
            <person name="Wang D."/>
        </authorList>
    </citation>
    <scope>NUCLEOTIDE SEQUENCE [LARGE SCALE GENOMIC DNA]</scope>
    <source>
        <strain evidence="11">SWU-2019</strain>
        <tissue evidence="11">Muscle</tissue>
    </source>
</reference>
<dbReference type="InterPro" id="IPR005024">
    <property type="entry name" value="Snf7_fam"/>
</dbReference>
<dbReference type="SUPFAM" id="SSF52540">
    <property type="entry name" value="P-loop containing nucleoside triphosphate hydrolases"/>
    <property type="match status" value="1"/>
</dbReference>
<protein>
    <recommendedName>
        <fullName evidence="10">AIG1-type G domain-containing protein</fullName>
    </recommendedName>
</protein>
<keyword evidence="4" id="KW-0547">Nucleotide-binding</keyword>
<keyword evidence="12" id="KW-1185">Reference proteome</keyword>
<feature type="compositionally biased region" description="Polar residues" evidence="9">
    <location>
        <begin position="566"/>
        <end position="582"/>
    </location>
</feature>
<feature type="region of interest" description="Disordered" evidence="9">
    <location>
        <begin position="79"/>
        <end position="113"/>
    </location>
</feature>
<keyword evidence="7" id="KW-0175">Coiled coil</keyword>
<dbReference type="CDD" id="cd01852">
    <property type="entry name" value="AIG1"/>
    <property type="match status" value="1"/>
</dbReference>
<keyword evidence="8" id="KW-0342">GTP-binding</keyword>
<name>A0A7J6BP05_9TELE</name>
<dbReference type="PROSITE" id="PS51720">
    <property type="entry name" value="G_AIG1"/>
    <property type="match status" value="1"/>
</dbReference>
<evidence type="ECO:0000256" key="4">
    <source>
        <dbReference type="ARBA" id="ARBA00022741"/>
    </source>
</evidence>
<feature type="compositionally biased region" description="Basic and acidic residues" evidence="9">
    <location>
        <begin position="288"/>
        <end position="309"/>
    </location>
</feature>
<comment type="similarity">
    <text evidence="2">Belongs to the SNF7 family.</text>
</comment>
<dbReference type="InterPro" id="IPR006703">
    <property type="entry name" value="G_AIG1"/>
</dbReference>
<dbReference type="GO" id="GO:0005525">
    <property type="term" value="F:GTP binding"/>
    <property type="evidence" value="ECO:0007669"/>
    <property type="project" value="UniProtKB-KW"/>
</dbReference>
<evidence type="ECO:0000256" key="8">
    <source>
        <dbReference type="ARBA" id="ARBA00023134"/>
    </source>
</evidence>
<comment type="caution">
    <text evidence="11">The sequence shown here is derived from an EMBL/GenBank/DDBJ whole genome shotgun (WGS) entry which is preliminary data.</text>
</comment>
<dbReference type="PANTHER" id="PTHR10903:SF168">
    <property type="entry name" value="GTPASE IMAP FAMILY MEMBER 4-RELATED"/>
    <property type="match status" value="1"/>
</dbReference>
<dbReference type="InterPro" id="IPR045058">
    <property type="entry name" value="GIMA/IAN/Toc"/>
</dbReference>
<gene>
    <name evidence="11" type="ORF">G5714_023598</name>
</gene>
<evidence type="ECO:0000256" key="9">
    <source>
        <dbReference type="SAM" id="MobiDB-lite"/>
    </source>
</evidence>
<dbReference type="FunFam" id="3.40.50.300:FF:001756">
    <property type="entry name" value="Si:dkey-185m8.2"/>
    <property type="match status" value="1"/>
</dbReference>
<dbReference type="Gene3D" id="1.10.287.1060">
    <property type="entry name" value="ESAT-6-like"/>
    <property type="match status" value="1"/>
</dbReference>
<feature type="domain" description="AIG1-type G" evidence="10">
    <location>
        <begin position="373"/>
        <end position="571"/>
    </location>
</feature>
<dbReference type="InterPro" id="IPR027417">
    <property type="entry name" value="P-loop_NTPase"/>
</dbReference>